<organism evidence="11 12">
    <name type="scientific">Saitozyma podzolica</name>
    <dbReference type="NCBI Taxonomy" id="1890683"/>
    <lineage>
        <taxon>Eukaryota</taxon>
        <taxon>Fungi</taxon>
        <taxon>Dikarya</taxon>
        <taxon>Basidiomycota</taxon>
        <taxon>Agaricomycotina</taxon>
        <taxon>Tremellomycetes</taxon>
        <taxon>Tremellales</taxon>
        <taxon>Trimorphomycetaceae</taxon>
        <taxon>Saitozyma</taxon>
    </lineage>
</organism>
<dbReference type="PANTHER" id="PTHR48022">
    <property type="entry name" value="PLASTIDIC GLUCOSE TRANSPORTER 4"/>
    <property type="match status" value="1"/>
</dbReference>
<dbReference type="EMBL" id="RSCD01000006">
    <property type="protein sequence ID" value="RSH92396.1"/>
    <property type="molecule type" value="Genomic_DNA"/>
</dbReference>
<evidence type="ECO:0000256" key="6">
    <source>
        <dbReference type="ARBA" id="ARBA00023136"/>
    </source>
</evidence>
<evidence type="ECO:0000313" key="12">
    <source>
        <dbReference type="Proteomes" id="UP000279259"/>
    </source>
</evidence>
<dbReference type="OrthoDB" id="2544694at2759"/>
<feature type="transmembrane region" description="Helical" evidence="9">
    <location>
        <begin position="296"/>
        <end position="316"/>
    </location>
</feature>
<feature type="transmembrane region" description="Helical" evidence="9">
    <location>
        <begin position="58"/>
        <end position="75"/>
    </location>
</feature>
<evidence type="ECO:0000256" key="9">
    <source>
        <dbReference type="SAM" id="Phobius"/>
    </source>
</evidence>
<dbReference type="AlphaFoldDB" id="A0A427YMV0"/>
<evidence type="ECO:0000256" key="8">
    <source>
        <dbReference type="SAM" id="MobiDB-lite"/>
    </source>
</evidence>
<dbReference type="PROSITE" id="PS50850">
    <property type="entry name" value="MFS"/>
    <property type="match status" value="1"/>
</dbReference>
<comment type="catalytic activity">
    <reaction evidence="7">
        <text>myo-inositol(out) + H(+)(out) = myo-inositol(in) + H(+)(in)</text>
        <dbReference type="Rhea" id="RHEA:60364"/>
        <dbReference type="ChEBI" id="CHEBI:15378"/>
        <dbReference type="ChEBI" id="CHEBI:17268"/>
    </reaction>
</comment>
<evidence type="ECO:0000256" key="3">
    <source>
        <dbReference type="ARBA" id="ARBA00022448"/>
    </source>
</evidence>
<dbReference type="InterPro" id="IPR003663">
    <property type="entry name" value="Sugar/inositol_transpt"/>
</dbReference>
<feature type="transmembrane region" description="Helical" evidence="9">
    <location>
        <begin position="173"/>
        <end position="193"/>
    </location>
</feature>
<feature type="transmembrane region" description="Helical" evidence="9">
    <location>
        <begin position="362"/>
        <end position="385"/>
    </location>
</feature>
<keyword evidence="3" id="KW-0813">Transport</keyword>
<dbReference type="InterPro" id="IPR005828">
    <property type="entry name" value="MFS_sugar_transport-like"/>
</dbReference>
<dbReference type="InterPro" id="IPR020846">
    <property type="entry name" value="MFS_dom"/>
</dbReference>
<dbReference type="GO" id="GO:0016020">
    <property type="term" value="C:membrane"/>
    <property type="evidence" value="ECO:0007669"/>
    <property type="project" value="UniProtKB-SubCell"/>
</dbReference>
<feature type="region of interest" description="Disordered" evidence="8">
    <location>
        <begin position="452"/>
        <end position="484"/>
    </location>
</feature>
<feature type="transmembrane region" description="Helical" evidence="9">
    <location>
        <begin position="108"/>
        <end position="128"/>
    </location>
</feature>
<comment type="subcellular location">
    <subcellularLocation>
        <location evidence="1">Membrane</location>
        <topology evidence="1">Multi-pass membrane protein</topology>
    </subcellularLocation>
</comment>
<dbReference type="Gene3D" id="1.20.1250.20">
    <property type="entry name" value="MFS general substrate transporter like domains"/>
    <property type="match status" value="2"/>
</dbReference>
<feature type="transmembrane region" description="Helical" evidence="9">
    <location>
        <begin position="391"/>
        <end position="411"/>
    </location>
</feature>
<gene>
    <name evidence="11" type="ORF">EHS25_008811</name>
</gene>
<comment type="caution">
    <text evidence="11">The sequence shown here is derived from an EMBL/GenBank/DDBJ whole genome shotgun (WGS) entry which is preliminary data.</text>
</comment>
<feature type="transmembrane region" description="Helical" evidence="9">
    <location>
        <begin position="272"/>
        <end position="289"/>
    </location>
</feature>
<evidence type="ECO:0000313" key="11">
    <source>
        <dbReference type="EMBL" id="RSH92396.1"/>
    </source>
</evidence>
<feature type="transmembrane region" description="Helical" evidence="9">
    <location>
        <begin position="140"/>
        <end position="161"/>
    </location>
</feature>
<feature type="transmembrane region" description="Helical" evidence="9">
    <location>
        <begin position="82"/>
        <end position="102"/>
    </location>
</feature>
<dbReference type="Proteomes" id="UP000279259">
    <property type="component" value="Unassembled WGS sequence"/>
</dbReference>
<dbReference type="SUPFAM" id="SSF103473">
    <property type="entry name" value="MFS general substrate transporter"/>
    <property type="match status" value="1"/>
</dbReference>
<keyword evidence="12" id="KW-1185">Reference proteome</keyword>
<evidence type="ECO:0000259" key="10">
    <source>
        <dbReference type="PROSITE" id="PS50850"/>
    </source>
</evidence>
<evidence type="ECO:0000256" key="1">
    <source>
        <dbReference type="ARBA" id="ARBA00004141"/>
    </source>
</evidence>
<dbReference type="PANTHER" id="PTHR48022:SF28">
    <property type="entry name" value="MAJOR FACILITATOR SUPERFAMILY (MFS) PROFILE DOMAIN-CONTAINING PROTEIN-RELATED"/>
    <property type="match status" value="1"/>
</dbReference>
<dbReference type="PRINTS" id="PR00171">
    <property type="entry name" value="SUGRTRNSPORT"/>
</dbReference>
<feature type="transmembrane region" description="Helical" evidence="9">
    <location>
        <begin position="230"/>
        <end position="252"/>
    </location>
</feature>
<dbReference type="Pfam" id="PF00083">
    <property type="entry name" value="Sugar_tr"/>
    <property type="match status" value="2"/>
</dbReference>
<keyword evidence="6 9" id="KW-0472">Membrane</keyword>
<proteinExistence type="inferred from homology"/>
<name>A0A427YMV0_9TREE</name>
<reference evidence="11 12" key="1">
    <citation type="submission" date="2018-11" db="EMBL/GenBank/DDBJ databases">
        <title>Genome sequence of Saitozyma podzolica DSM 27192.</title>
        <authorList>
            <person name="Aliyu H."/>
            <person name="Gorte O."/>
            <person name="Ochsenreither K."/>
        </authorList>
    </citation>
    <scope>NUCLEOTIDE SEQUENCE [LARGE SCALE GENOMIC DNA]</scope>
    <source>
        <strain evidence="11 12">DSM 27192</strain>
    </source>
</reference>
<accession>A0A427YMV0</accession>
<evidence type="ECO:0000256" key="2">
    <source>
        <dbReference type="ARBA" id="ARBA00010992"/>
    </source>
</evidence>
<protein>
    <recommendedName>
        <fullName evidence="10">Major facilitator superfamily (MFS) profile domain-containing protein</fullName>
    </recommendedName>
</protein>
<dbReference type="InterPro" id="IPR050360">
    <property type="entry name" value="MFS_Sugar_Transporters"/>
</dbReference>
<evidence type="ECO:0000256" key="5">
    <source>
        <dbReference type="ARBA" id="ARBA00022989"/>
    </source>
</evidence>
<comment type="similarity">
    <text evidence="2">Belongs to the major facilitator superfamily. Sugar transporter (TC 2.A.1.1) family.</text>
</comment>
<feature type="domain" description="Major facilitator superfamily (MFS) profile" evidence="10">
    <location>
        <begin position="15"/>
        <end position="415"/>
    </location>
</feature>
<keyword evidence="4 9" id="KW-0812">Transmembrane</keyword>
<keyword evidence="5 9" id="KW-1133">Transmembrane helix</keyword>
<evidence type="ECO:0000256" key="7">
    <source>
        <dbReference type="ARBA" id="ARBA00049119"/>
    </source>
</evidence>
<dbReference type="GO" id="GO:0005351">
    <property type="term" value="F:carbohydrate:proton symporter activity"/>
    <property type="evidence" value="ECO:0007669"/>
    <property type="project" value="TreeGrafter"/>
</dbReference>
<dbReference type="InterPro" id="IPR036259">
    <property type="entry name" value="MFS_trans_sf"/>
</dbReference>
<feature type="transmembrane region" description="Helical" evidence="9">
    <location>
        <begin position="322"/>
        <end position="350"/>
    </location>
</feature>
<evidence type="ECO:0000256" key="4">
    <source>
        <dbReference type="ARBA" id="ARBA00022692"/>
    </source>
</evidence>
<sequence>MPFLGLRGTRLLLAISFTAGIGFCLFGIDNAALGGVISSGPFDRRFGLDATGQGAITGAYELGCFAGALLVSAFGERWSRRAVLLTSVIPLMVGAALQVSTFSTAQLAVGRVVAGVGMGGITSMLPVWQSETSPPHLRGMLVCCSLSMLIVGQLIAYWAAYGLLQKYDTDMTWRVMFSLQMMAGAVMAVALWFMPIHEIITAVELERQSARGWSDLLKRTHDGQGEKRRMLTAVVIQVMQAFSGSTVISYYVTTIFKEAIGLSDHLSTLLSGYLQVFFLVCSFGTWWLIERAGRRILFLVTAFCMATVLFLMGGMIKLNTHASGIAAAVMVFAYQAFFTWGWMAGVWVYSSEINPLSWRSKGMGLAVALQWLFDFVLLMITPIGIANIGYGLFMLFGAFNLCFIPFVALYCPETAGLPLESIDALYLPGVDPVKESKRLRKEFAAARQALQGQGGVSLSRVASASGKQAGDKTLAEHATSGSPT</sequence>